<protein>
    <submittedName>
        <fullName evidence="1">Uncharacterized protein</fullName>
    </submittedName>
</protein>
<sequence length="64" mass="7702">MKRIDMQVFSKDPKRYELRSGKEYEDAPSCPFGNTYQWVGYDLENKKYVRYTKGVFKKLINLNN</sequence>
<comment type="caution">
    <text evidence="1">The sequence shown here is derived from an EMBL/GenBank/DDBJ whole genome shotgun (WGS) entry which is preliminary data.</text>
</comment>
<keyword evidence="2" id="KW-1185">Reference proteome</keyword>
<dbReference type="Proteomes" id="UP000286990">
    <property type="component" value="Unassembled WGS sequence"/>
</dbReference>
<reference evidence="2" key="1">
    <citation type="submission" date="2018-08" db="EMBL/GenBank/DDBJ databases">
        <authorList>
            <person name="Khan S.A."/>
            <person name="J S.E."/>
        </authorList>
    </citation>
    <scope>NUCLEOTIDE SEQUENCE [LARGE SCALE GENOMIC DNA]</scope>
    <source>
        <strain evidence="2">PoM-212</strain>
    </source>
</reference>
<organism evidence="1 2">
    <name type="scientific">Maribacter algicola</name>
    <dbReference type="NCBI Taxonomy" id="2498892"/>
    <lineage>
        <taxon>Bacteria</taxon>
        <taxon>Pseudomonadati</taxon>
        <taxon>Bacteroidota</taxon>
        <taxon>Flavobacteriia</taxon>
        <taxon>Flavobacteriales</taxon>
        <taxon>Flavobacteriaceae</taxon>
        <taxon>Maribacter</taxon>
    </lineage>
</organism>
<proteinExistence type="predicted"/>
<evidence type="ECO:0000313" key="2">
    <source>
        <dbReference type="Proteomes" id="UP000286990"/>
    </source>
</evidence>
<dbReference type="AlphaFoldDB" id="A0A3R8Q1C4"/>
<accession>A0A3R8Q1C4</accession>
<name>A0A3R8Q1C4_9FLAO</name>
<dbReference type="EMBL" id="QUSX01000001">
    <property type="protein sequence ID" value="RRQ50233.1"/>
    <property type="molecule type" value="Genomic_DNA"/>
</dbReference>
<reference evidence="2" key="2">
    <citation type="submission" date="2018-12" db="EMBL/GenBank/DDBJ databases">
        <title>Maribacter lutimaris sp. nov., isolated from marine sediment.</title>
        <authorList>
            <person name="Kim K.K."/>
        </authorList>
    </citation>
    <scope>NUCLEOTIDE SEQUENCE [LARGE SCALE GENOMIC DNA]</scope>
    <source>
        <strain evidence="2">PoM-212</strain>
    </source>
</reference>
<evidence type="ECO:0000313" key="1">
    <source>
        <dbReference type="EMBL" id="RRQ50233.1"/>
    </source>
</evidence>
<gene>
    <name evidence="1" type="ORF">DZC72_06625</name>
</gene>